<dbReference type="AlphaFoldDB" id="A0A4W5JF46"/>
<reference evidence="2" key="3">
    <citation type="submission" date="2025-09" db="UniProtKB">
        <authorList>
            <consortium name="Ensembl"/>
        </authorList>
    </citation>
    <scope>IDENTIFICATION</scope>
</reference>
<sequence length="283" mass="30341">MSRPLYGIEHTPGSSMDNLDSSVTGKGLSHRPRPSSPFSTDGSTVGTHSLGHQRAARPTRKPRGQGTAPHRRDASADDLPPPPDPPPIQGPGYIQGARSVGGMGPPAERKASSLERQPMCGAMPLSGLEEMKSCMDRQTRTSLERHRQAQDRLASMDRGDDPRRGHKTEAGCLPPYSKPSFPSPVGHSSSGTASSKGSTGPRKGEGPRGPHQRAATDHSDFLGTNGPGHYADELCMYHTILVDCLIARRRCDTIGNYVDLMYSLLTEMLLCPDIAVLSVSLTE</sequence>
<feature type="compositionally biased region" description="Basic and acidic residues" evidence="1">
    <location>
        <begin position="202"/>
        <end position="220"/>
    </location>
</feature>
<organism evidence="2 3">
    <name type="scientific">Hucho hucho</name>
    <name type="common">huchen</name>
    <dbReference type="NCBI Taxonomy" id="62062"/>
    <lineage>
        <taxon>Eukaryota</taxon>
        <taxon>Metazoa</taxon>
        <taxon>Chordata</taxon>
        <taxon>Craniata</taxon>
        <taxon>Vertebrata</taxon>
        <taxon>Euteleostomi</taxon>
        <taxon>Actinopterygii</taxon>
        <taxon>Neopterygii</taxon>
        <taxon>Teleostei</taxon>
        <taxon>Protacanthopterygii</taxon>
        <taxon>Salmoniformes</taxon>
        <taxon>Salmonidae</taxon>
        <taxon>Salmoninae</taxon>
        <taxon>Hucho</taxon>
    </lineage>
</organism>
<keyword evidence="3" id="KW-1185">Reference proteome</keyword>
<feature type="compositionally biased region" description="Polar residues" evidence="1">
    <location>
        <begin position="36"/>
        <end position="47"/>
    </location>
</feature>
<protein>
    <submittedName>
        <fullName evidence="2">Uncharacterized protein</fullName>
    </submittedName>
</protein>
<feature type="compositionally biased region" description="Pro residues" evidence="1">
    <location>
        <begin position="79"/>
        <end position="89"/>
    </location>
</feature>
<accession>A0A4W5JF46</accession>
<dbReference type="GeneTree" id="ENSGT00940000154477"/>
<name>A0A4W5JF46_9TELE</name>
<reference evidence="3" key="1">
    <citation type="submission" date="2018-06" db="EMBL/GenBank/DDBJ databases">
        <title>Genome assembly of Danube salmon.</title>
        <authorList>
            <person name="Macqueen D.J."/>
            <person name="Gundappa M.K."/>
        </authorList>
    </citation>
    <scope>NUCLEOTIDE SEQUENCE [LARGE SCALE GENOMIC DNA]</scope>
</reference>
<evidence type="ECO:0000313" key="2">
    <source>
        <dbReference type="Ensembl" id="ENSHHUP00000003308.1"/>
    </source>
</evidence>
<feature type="compositionally biased region" description="Low complexity" evidence="1">
    <location>
        <begin position="183"/>
        <end position="200"/>
    </location>
</feature>
<feature type="compositionally biased region" description="Basic and acidic residues" evidence="1">
    <location>
        <begin position="129"/>
        <end position="169"/>
    </location>
</feature>
<feature type="compositionally biased region" description="Polar residues" evidence="1">
    <location>
        <begin position="12"/>
        <end position="24"/>
    </location>
</feature>
<dbReference type="Ensembl" id="ENSHHUT00000003425.1">
    <property type="protein sequence ID" value="ENSHHUP00000003308.1"/>
    <property type="gene ID" value="ENSHHUG00000002101.1"/>
</dbReference>
<dbReference type="Proteomes" id="UP000314982">
    <property type="component" value="Unassembled WGS sequence"/>
</dbReference>
<evidence type="ECO:0000313" key="3">
    <source>
        <dbReference type="Proteomes" id="UP000314982"/>
    </source>
</evidence>
<reference evidence="2" key="2">
    <citation type="submission" date="2025-08" db="UniProtKB">
        <authorList>
            <consortium name="Ensembl"/>
        </authorList>
    </citation>
    <scope>IDENTIFICATION</scope>
</reference>
<feature type="compositionally biased region" description="Basic residues" evidence="1">
    <location>
        <begin position="54"/>
        <end position="63"/>
    </location>
</feature>
<feature type="region of interest" description="Disordered" evidence="1">
    <location>
        <begin position="1"/>
        <end position="222"/>
    </location>
</feature>
<evidence type="ECO:0000256" key="1">
    <source>
        <dbReference type="SAM" id="MobiDB-lite"/>
    </source>
</evidence>
<proteinExistence type="predicted"/>